<sequence length="100" mass="10675">MNNKTVIVCCASSMITSTVASEKIKEIAQKNNLPEPRIIQCKFSEVQGNLATNKVDLIVPTGKLDENVTGSVPVVLGTAFITGVNEEKAAEDIAEVLKSE</sequence>
<evidence type="ECO:0000313" key="4">
    <source>
        <dbReference type="Proteomes" id="UP000707535"/>
    </source>
</evidence>
<protein>
    <submittedName>
        <fullName evidence="3">PTS lactose transporter subunit IIB</fullName>
    </submittedName>
</protein>
<proteinExistence type="predicted"/>
<dbReference type="Pfam" id="PF02302">
    <property type="entry name" value="PTS_IIB"/>
    <property type="match status" value="1"/>
</dbReference>
<dbReference type="GO" id="GO:0008982">
    <property type="term" value="F:protein-N(PI)-phosphohistidine-sugar phosphotransferase activity"/>
    <property type="evidence" value="ECO:0007669"/>
    <property type="project" value="InterPro"/>
</dbReference>
<dbReference type="InterPro" id="IPR003501">
    <property type="entry name" value="PTS_EIIB_2/3"/>
</dbReference>
<dbReference type="Proteomes" id="UP000707535">
    <property type="component" value="Unassembled WGS sequence"/>
</dbReference>
<comment type="caution">
    <text evidence="3">The sequence shown here is derived from an EMBL/GenBank/DDBJ whole genome shotgun (WGS) entry which is preliminary data.</text>
</comment>
<reference evidence="3" key="2">
    <citation type="submission" date="2021-09" db="EMBL/GenBank/DDBJ databases">
        <authorList>
            <person name="Gilroy R."/>
        </authorList>
    </citation>
    <scope>NUCLEOTIDE SEQUENCE</scope>
    <source>
        <strain evidence="3">CHK174-6876</strain>
    </source>
</reference>
<evidence type="ECO:0000259" key="2">
    <source>
        <dbReference type="Pfam" id="PF02302"/>
    </source>
</evidence>
<gene>
    <name evidence="3" type="ORF">K8V00_00350</name>
</gene>
<dbReference type="EMBL" id="DYXG01000006">
    <property type="protein sequence ID" value="HJE96043.1"/>
    <property type="molecule type" value="Genomic_DNA"/>
</dbReference>
<evidence type="ECO:0000256" key="1">
    <source>
        <dbReference type="ARBA" id="ARBA00022679"/>
    </source>
</evidence>
<keyword evidence="1" id="KW-0808">Transferase</keyword>
<accession>A0A921F7X4</accession>
<dbReference type="Gene3D" id="3.40.50.2300">
    <property type="match status" value="1"/>
</dbReference>
<dbReference type="GO" id="GO:0009401">
    <property type="term" value="P:phosphoenolpyruvate-dependent sugar phosphotransferase system"/>
    <property type="evidence" value="ECO:0007669"/>
    <property type="project" value="InterPro"/>
</dbReference>
<reference evidence="3" key="1">
    <citation type="journal article" date="2021" name="PeerJ">
        <title>Extensive microbial diversity within the chicken gut microbiome revealed by metagenomics and culture.</title>
        <authorList>
            <person name="Gilroy R."/>
            <person name="Ravi A."/>
            <person name="Getino M."/>
            <person name="Pursley I."/>
            <person name="Horton D.L."/>
            <person name="Alikhan N.F."/>
            <person name="Baker D."/>
            <person name="Gharbi K."/>
            <person name="Hall N."/>
            <person name="Watson M."/>
            <person name="Adriaenssens E.M."/>
            <person name="Foster-Nyarko E."/>
            <person name="Jarju S."/>
            <person name="Secka A."/>
            <person name="Antonio M."/>
            <person name="Oren A."/>
            <person name="Chaudhuri R.R."/>
            <person name="La Ragione R."/>
            <person name="Hildebrand F."/>
            <person name="Pallen M.J."/>
        </authorList>
    </citation>
    <scope>NUCLEOTIDE SEQUENCE</scope>
    <source>
        <strain evidence="3">CHK174-6876</strain>
    </source>
</reference>
<organism evidence="3 4">
    <name type="scientific">Ligilactobacillus acidipiscis</name>
    <dbReference type="NCBI Taxonomy" id="89059"/>
    <lineage>
        <taxon>Bacteria</taxon>
        <taxon>Bacillati</taxon>
        <taxon>Bacillota</taxon>
        <taxon>Bacilli</taxon>
        <taxon>Lactobacillales</taxon>
        <taxon>Lactobacillaceae</taxon>
        <taxon>Ligilactobacillus</taxon>
    </lineage>
</organism>
<dbReference type="SUPFAM" id="SSF52794">
    <property type="entry name" value="PTS system IIB component-like"/>
    <property type="match status" value="1"/>
</dbReference>
<evidence type="ECO:0000313" key="3">
    <source>
        <dbReference type="EMBL" id="HJE96043.1"/>
    </source>
</evidence>
<dbReference type="InterPro" id="IPR036095">
    <property type="entry name" value="PTS_EIIB-like_sf"/>
</dbReference>
<name>A0A921F7X4_9LACO</name>
<feature type="domain" description="Phosphotransferase system EIIB component type 2/3" evidence="2">
    <location>
        <begin position="6"/>
        <end position="89"/>
    </location>
</feature>
<dbReference type="AlphaFoldDB" id="A0A921F7X4"/>